<keyword evidence="3" id="KW-1185">Reference proteome</keyword>
<evidence type="ECO:0000313" key="3">
    <source>
        <dbReference type="Proteomes" id="UP001205906"/>
    </source>
</evidence>
<evidence type="ECO:0000313" key="2">
    <source>
        <dbReference type="EMBL" id="MCO6049764.1"/>
    </source>
</evidence>
<comment type="caution">
    <text evidence="2">The sequence shown here is derived from an EMBL/GenBank/DDBJ whole genome shotgun (WGS) entry which is preliminary data.</text>
</comment>
<accession>A0ABT1C4L0</accession>
<organism evidence="2 3">
    <name type="scientific">Mesorhizobium liriopis</name>
    <dbReference type="NCBI Taxonomy" id="2953882"/>
    <lineage>
        <taxon>Bacteria</taxon>
        <taxon>Pseudomonadati</taxon>
        <taxon>Pseudomonadota</taxon>
        <taxon>Alphaproteobacteria</taxon>
        <taxon>Hyphomicrobiales</taxon>
        <taxon>Phyllobacteriaceae</taxon>
        <taxon>Mesorhizobium</taxon>
    </lineage>
</organism>
<name>A0ABT1C4L0_9HYPH</name>
<feature type="compositionally biased region" description="Basic and acidic residues" evidence="1">
    <location>
        <begin position="11"/>
        <end position="20"/>
    </location>
</feature>
<reference evidence="2 3" key="1">
    <citation type="submission" date="2022-06" db="EMBL/GenBank/DDBJ databases">
        <title>Mesorhizobium sp. strain RP14 Genome sequencing and assembly.</title>
        <authorList>
            <person name="Kim I."/>
        </authorList>
    </citation>
    <scope>NUCLEOTIDE SEQUENCE [LARGE SCALE GENOMIC DNA]</scope>
    <source>
        <strain evidence="3">RP14(2022)</strain>
    </source>
</reference>
<dbReference type="RefSeq" id="WP_252818491.1">
    <property type="nucleotide sequence ID" value="NZ_JAMXQS010000004.1"/>
</dbReference>
<proteinExistence type="predicted"/>
<dbReference type="Proteomes" id="UP001205906">
    <property type="component" value="Unassembled WGS sequence"/>
</dbReference>
<feature type="region of interest" description="Disordered" evidence="1">
    <location>
        <begin position="1"/>
        <end position="69"/>
    </location>
</feature>
<dbReference type="EMBL" id="JAMXQS010000004">
    <property type="protein sequence ID" value="MCO6049764.1"/>
    <property type="molecule type" value="Genomic_DNA"/>
</dbReference>
<protein>
    <submittedName>
        <fullName evidence="2">Uncharacterized protein</fullName>
    </submittedName>
</protein>
<sequence>MSEIEANNDNTIREDGRESKNPQSKDFPVREDENRDAEERLEEGLEESFPGSDPLAITNPSKPGRPEKE</sequence>
<feature type="compositionally biased region" description="Acidic residues" evidence="1">
    <location>
        <begin position="34"/>
        <end position="46"/>
    </location>
</feature>
<evidence type="ECO:0000256" key="1">
    <source>
        <dbReference type="SAM" id="MobiDB-lite"/>
    </source>
</evidence>
<feature type="compositionally biased region" description="Polar residues" evidence="1">
    <location>
        <begin position="1"/>
        <end position="10"/>
    </location>
</feature>
<gene>
    <name evidence="2" type="ORF">NGM99_08155</name>
</gene>